<organism evidence="2 3">
    <name type="scientific">Linum tenue</name>
    <dbReference type="NCBI Taxonomy" id="586396"/>
    <lineage>
        <taxon>Eukaryota</taxon>
        <taxon>Viridiplantae</taxon>
        <taxon>Streptophyta</taxon>
        <taxon>Embryophyta</taxon>
        <taxon>Tracheophyta</taxon>
        <taxon>Spermatophyta</taxon>
        <taxon>Magnoliopsida</taxon>
        <taxon>eudicotyledons</taxon>
        <taxon>Gunneridae</taxon>
        <taxon>Pentapetalae</taxon>
        <taxon>rosids</taxon>
        <taxon>fabids</taxon>
        <taxon>Malpighiales</taxon>
        <taxon>Linaceae</taxon>
        <taxon>Linum</taxon>
    </lineage>
</organism>
<dbReference type="EMBL" id="CAMGYJ010000011">
    <property type="protein sequence ID" value="CAI0557038.1"/>
    <property type="molecule type" value="Genomic_DNA"/>
</dbReference>
<keyword evidence="1" id="KW-1133">Transmembrane helix</keyword>
<name>A0AAV0RKM8_9ROSI</name>
<evidence type="ECO:0000313" key="2">
    <source>
        <dbReference type="EMBL" id="CAI0557038.1"/>
    </source>
</evidence>
<evidence type="ECO:0000313" key="3">
    <source>
        <dbReference type="Proteomes" id="UP001154282"/>
    </source>
</evidence>
<feature type="transmembrane region" description="Helical" evidence="1">
    <location>
        <begin position="28"/>
        <end position="52"/>
    </location>
</feature>
<accession>A0AAV0RKM8</accession>
<gene>
    <name evidence="2" type="ORF">LITE_LOCUS48197</name>
</gene>
<dbReference type="Proteomes" id="UP001154282">
    <property type="component" value="Unassembled WGS sequence"/>
</dbReference>
<dbReference type="AlphaFoldDB" id="A0AAV0RKM8"/>
<proteinExistence type="predicted"/>
<comment type="caution">
    <text evidence="2">The sequence shown here is derived from an EMBL/GenBank/DDBJ whole genome shotgun (WGS) entry which is preliminary data.</text>
</comment>
<feature type="non-terminal residue" evidence="2">
    <location>
        <position position="1"/>
    </location>
</feature>
<keyword evidence="1" id="KW-0812">Transmembrane</keyword>
<protein>
    <submittedName>
        <fullName evidence="2">Uncharacterized protein</fullName>
    </submittedName>
</protein>
<reference evidence="2" key="1">
    <citation type="submission" date="2022-08" db="EMBL/GenBank/DDBJ databases">
        <authorList>
            <person name="Gutierrez-Valencia J."/>
        </authorList>
    </citation>
    <scope>NUCLEOTIDE SEQUENCE</scope>
</reference>
<keyword evidence="1" id="KW-0472">Membrane</keyword>
<evidence type="ECO:0000256" key="1">
    <source>
        <dbReference type="SAM" id="Phobius"/>
    </source>
</evidence>
<sequence length="64" mass="7357">IFLSSPFFGFSSHSFFLRRENFEVRKQLALSVFLSIYIVLSHIHFGSVSWWVSLFLLGGESGDL</sequence>
<keyword evidence="3" id="KW-1185">Reference proteome</keyword>